<dbReference type="RefSeq" id="WP_201018028.1">
    <property type="nucleotide sequence ID" value="NZ_JAUQOO010000015.1"/>
</dbReference>
<accession>A0ABT9CXQ6</accession>
<evidence type="ECO:0000313" key="1">
    <source>
        <dbReference type="EMBL" id="MDO7928836.1"/>
    </source>
</evidence>
<reference evidence="1 2" key="1">
    <citation type="submission" date="2023-07" db="EMBL/GenBank/DDBJ databases">
        <title>Identification of four novel Pseudomonas species associated with bacterial leaf spot of cucurbits.</title>
        <authorList>
            <person name="Fullem K.R."/>
        </authorList>
    </citation>
    <scope>NUCLEOTIDE SEQUENCE [LARGE SCALE GENOMIC DNA]</scope>
    <source>
        <strain evidence="1 2">KFB 138</strain>
    </source>
</reference>
<dbReference type="EMBL" id="JAUQOO010000015">
    <property type="protein sequence ID" value="MDO7928836.1"/>
    <property type="molecule type" value="Genomic_DNA"/>
</dbReference>
<keyword evidence="2" id="KW-1185">Reference proteome</keyword>
<sequence length="203" mass="22473">MTGTASRKARFGRYLVYRLNWKTLESLMVRVRKVIADTVQAFRTSMRKVLRVRVIFLAVNPFVDLTEICQMIKRSVAMKSEASVCRCFLEALSKARRVAAAMVIPGLFLAVPVTVQAEALRFHGKVVNTGCDIVQAAAVGPGNDVRYVQVSGITFQMSTSRNACSDKAIPFSTQYQVLSSTSLQATLQNQSKNQTGLLIITYQ</sequence>
<organism evidence="1 2">
    <name type="scientific">Pseudomonas serbiensis</name>
    <dbReference type="NCBI Taxonomy" id="3064350"/>
    <lineage>
        <taxon>Bacteria</taxon>
        <taxon>Pseudomonadati</taxon>
        <taxon>Pseudomonadota</taxon>
        <taxon>Gammaproteobacteria</taxon>
        <taxon>Pseudomonadales</taxon>
        <taxon>Pseudomonadaceae</taxon>
        <taxon>Pseudomonas</taxon>
    </lineage>
</organism>
<name>A0ABT9CXQ6_9PSED</name>
<evidence type="ECO:0008006" key="3">
    <source>
        <dbReference type="Google" id="ProtNLM"/>
    </source>
</evidence>
<proteinExistence type="predicted"/>
<comment type="caution">
    <text evidence="1">The sequence shown here is derived from an EMBL/GenBank/DDBJ whole genome shotgun (WGS) entry which is preliminary data.</text>
</comment>
<protein>
    <recommendedName>
        <fullName evidence="3">Type 1 fimbrial protein</fullName>
    </recommendedName>
</protein>
<dbReference type="Proteomes" id="UP001223016">
    <property type="component" value="Unassembled WGS sequence"/>
</dbReference>
<evidence type="ECO:0000313" key="2">
    <source>
        <dbReference type="Proteomes" id="UP001223016"/>
    </source>
</evidence>
<gene>
    <name evidence="1" type="ORF">Q6A51_18780</name>
</gene>